<dbReference type="GO" id="GO:0046872">
    <property type="term" value="F:metal ion binding"/>
    <property type="evidence" value="ECO:0007669"/>
    <property type="project" value="UniProtKB-KW"/>
</dbReference>
<keyword evidence="8 17" id="KW-0255">Endonuclease</keyword>
<feature type="region of interest" description="Disordered" evidence="18">
    <location>
        <begin position="25"/>
        <end position="66"/>
    </location>
</feature>
<dbReference type="FunFam" id="3.40.570.10:FF:000004">
    <property type="entry name" value="Nuclease 1, mitochondrial"/>
    <property type="match status" value="1"/>
</dbReference>
<dbReference type="InterPro" id="IPR001604">
    <property type="entry name" value="Endo_G_ENPP1-like_dom"/>
</dbReference>
<dbReference type="InterPro" id="IPR020821">
    <property type="entry name" value="ENPP1-3/EXOG-like_nuc-like"/>
</dbReference>
<dbReference type="InterPro" id="IPR040255">
    <property type="entry name" value="Non-specific_endonuclease"/>
</dbReference>
<evidence type="ECO:0000256" key="12">
    <source>
        <dbReference type="ARBA" id="ARBA00023128"/>
    </source>
</evidence>
<dbReference type="InterPro" id="IPR044929">
    <property type="entry name" value="DNA/RNA_non-sp_Endonuclease_sf"/>
</dbReference>
<dbReference type="GO" id="GO:0000014">
    <property type="term" value="F:single-stranded DNA endodeoxyribonuclease activity"/>
    <property type="evidence" value="ECO:0007669"/>
    <property type="project" value="TreeGrafter"/>
</dbReference>
<dbReference type="Proteomes" id="UP000307173">
    <property type="component" value="Unassembled WGS sequence"/>
</dbReference>
<feature type="compositionally biased region" description="Pro residues" evidence="18">
    <location>
        <begin position="33"/>
        <end position="44"/>
    </location>
</feature>
<keyword evidence="13" id="KW-0472">Membrane</keyword>
<dbReference type="STRING" id="52247.A0A4T0X6Z3"/>
<reference evidence="22 23" key="1">
    <citation type="journal article" date="2019" name="Front. Genet.">
        <title>Whole-Genome Sequencing of the Opportunistic Yeast Pathogen Candida inconspicua Uncovers Its Hybrid Origin.</title>
        <authorList>
            <person name="Mixao V."/>
            <person name="Hansen A.P."/>
            <person name="Saus E."/>
            <person name="Boekhout T."/>
            <person name="Lass-Florl C."/>
            <person name="Gabaldon T."/>
        </authorList>
    </citation>
    <scope>NUCLEOTIDE SEQUENCE [LARGE SCALE GENOMIC DNA]</scope>
    <source>
        <strain evidence="22 23">CBS 180</strain>
    </source>
</reference>
<accession>A0A4T0X6Z3</accession>
<feature type="domain" description="ENPP1-3/EXOG-like endonuclease/phosphodiesterase" evidence="20">
    <location>
        <begin position="88"/>
        <end position="306"/>
    </location>
</feature>
<dbReference type="OrthoDB" id="5418055at2759"/>
<dbReference type="Gene3D" id="3.40.570.10">
    <property type="entry name" value="Extracellular Endonuclease, subunit A"/>
    <property type="match status" value="1"/>
</dbReference>
<keyword evidence="23" id="KW-1185">Reference proteome</keyword>
<feature type="chain" id="PRO_5020685491" description="Endonuclease" evidence="19">
    <location>
        <begin position="18"/>
        <end position="331"/>
    </location>
</feature>
<comment type="similarity">
    <text evidence="4 17">Belongs to the DNA/RNA non-specific endonuclease family.</text>
</comment>
<dbReference type="AlphaFoldDB" id="A0A4T0X6Z3"/>
<evidence type="ECO:0000256" key="11">
    <source>
        <dbReference type="ARBA" id="ARBA00022842"/>
    </source>
</evidence>
<dbReference type="PANTHER" id="PTHR13966:SF5">
    <property type="entry name" value="ENDONUCLEASE G, MITOCHONDRIAL"/>
    <property type="match status" value="1"/>
</dbReference>
<feature type="active site" description="Proton acceptor" evidence="15">
    <location>
        <position position="154"/>
    </location>
</feature>
<keyword evidence="19" id="KW-0732">Signal</keyword>
<dbReference type="EMBL" id="SELW01000121">
    <property type="protein sequence ID" value="TID30792.1"/>
    <property type="molecule type" value="Genomic_DNA"/>
</dbReference>
<dbReference type="PANTHER" id="PTHR13966">
    <property type="entry name" value="ENDONUCLEASE RELATED"/>
    <property type="match status" value="1"/>
</dbReference>
<keyword evidence="9" id="KW-0999">Mitochondrion inner membrane</keyword>
<dbReference type="CDD" id="cd00091">
    <property type="entry name" value="NUC"/>
    <property type="match status" value="1"/>
</dbReference>
<comment type="cofactor">
    <cofactor evidence="1">
        <name>Mn(2+)</name>
        <dbReference type="ChEBI" id="CHEBI:29035"/>
    </cofactor>
</comment>
<evidence type="ECO:0000313" key="23">
    <source>
        <dbReference type="Proteomes" id="UP000307173"/>
    </source>
</evidence>
<evidence type="ECO:0000256" key="8">
    <source>
        <dbReference type="ARBA" id="ARBA00022759"/>
    </source>
</evidence>
<keyword evidence="10 17" id="KW-0378">Hydrolase</keyword>
<proteinExistence type="inferred from homology"/>
<evidence type="ECO:0000256" key="14">
    <source>
        <dbReference type="ARBA" id="ARBA00023211"/>
    </source>
</evidence>
<gene>
    <name evidence="22" type="ORF">CANINC_000708</name>
</gene>
<keyword evidence="12" id="KW-0496">Mitochondrion</keyword>
<protein>
    <recommendedName>
        <fullName evidence="17">Endonuclease</fullName>
        <ecNumber evidence="17">3.1.30.-</ecNumber>
    </recommendedName>
</protein>
<organism evidence="22 23">
    <name type="scientific">Pichia inconspicua</name>
    <dbReference type="NCBI Taxonomy" id="52247"/>
    <lineage>
        <taxon>Eukaryota</taxon>
        <taxon>Fungi</taxon>
        <taxon>Dikarya</taxon>
        <taxon>Ascomycota</taxon>
        <taxon>Saccharomycotina</taxon>
        <taxon>Pichiomycetes</taxon>
        <taxon>Pichiales</taxon>
        <taxon>Pichiaceae</taxon>
        <taxon>Pichia</taxon>
    </lineage>
</organism>
<dbReference type="PROSITE" id="PS01070">
    <property type="entry name" value="NUCLEASE_NON_SPEC"/>
    <property type="match status" value="1"/>
</dbReference>
<feature type="domain" description="DNA/RNA non-specific endonuclease/pyrophosphatase/phosphodiesterase" evidence="21">
    <location>
        <begin position="87"/>
        <end position="306"/>
    </location>
</feature>
<evidence type="ECO:0000256" key="19">
    <source>
        <dbReference type="SAM" id="SignalP"/>
    </source>
</evidence>
<evidence type="ECO:0000256" key="2">
    <source>
        <dbReference type="ARBA" id="ARBA00001946"/>
    </source>
</evidence>
<evidence type="ECO:0000256" key="6">
    <source>
        <dbReference type="ARBA" id="ARBA00022722"/>
    </source>
</evidence>
<name>A0A4T0X6Z3_9ASCO</name>
<feature type="binding site" evidence="16">
    <location>
        <position position="186"/>
    </location>
    <ligand>
        <name>Mg(2+)</name>
        <dbReference type="ChEBI" id="CHEBI:18420"/>
        <note>catalytic</note>
    </ligand>
</feature>
<evidence type="ECO:0000256" key="18">
    <source>
        <dbReference type="SAM" id="MobiDB-lite"/>
    </source>
</evidence>
<evidence type="ECO:0000256" key="9">
    <source>
        <dbReference type="ARBA" id="ARBA00022792"/>
    </source>
</evidence>
<comment type="subcellular location">
    <subcellularLocation>
        <location evidence="3">Mitochondrion inner membrane</location>
    </subcellularLocation>
</comment>
<evidence type="ECO:0000256" key="1">
    <source>
        <dbReference type="ARBA" id="ARBA00001936"/>
    </source>
</evidence>
<keyword evidence="7 16" id="KW-0479">Metal-binding</keyword>
<evidence type="ECO:0000259" key="20">
    <source>
        <dbReference type="SMART" id="SM00477"/>
    </source>
</evidence>
<feature type="compositionally biased region" description="Polar residues" evidence="18">
    <location>
        <begin position="53"/>
        <end position="66"/>
    </location>
</feature>
<comment type="caution">
    <text evidence="22">The sequence shown here is derived from an EMBL/GenBank/DDBJ whole genome shotgun (WGS) entry which is preliminary data.</text>
</comment>
<feature type="signal peptide" evidence="19">
    <location>
        <begin position="1"/>
        <end position="17"/>
    </location>
</feature>
<evidence type="ECO:0000313" key="22">
    <source>
        <dbReference type="EMBL" id="TID30792.1"/>
    </source>
</evidence>
<keyword evidence="11" id="KW-0460">Magnesium</keyword>
<dbReference type="GO" id="GO:0006401">
    <property type="term" value="P:RNA catabolic process"/>
    <property type="evidence" value="ECO:0007669"/>
    <property type="project" value="UniProtKB-ARBA"/>
</dbReference>
<comment type="subunit">
    <text evidence="5">Homodimer.</text>
</comment>
<comment type="cofactor">
    <cofactor evidence="2 17">
        <name>Mg(2+)</name>
        <dbReference type="ChEBI" id="CHEBI:18420"/>
    </cofactor>
</comment>
<dbReference type="SMART" id="SM00892">
    <property type="entry name" value="Endonuclease_NS"/>
    <property type="match status" value="1"/>
</dbReference>
<dbReference type="GO" id="GO:0005743">
    <property type="term" value="C:mitochondrial inner membrane"/>
    <property type="evidence" value="ECO:0007669"/>
    <property type="project" value="UniProtKB-SubCell"/>
</dbReference>
<evidence type="ECO:0000259" key="21">
    <source>
        <dbReference type="SMART" id="SM00892"/>
    </source>
</evidence>
<evidence type="ECO:0000256" key="5">
    <source>
        <dbReference type="ARBA" id="ARBA00011738"/>
    </source>
</evidence>
<sequence>MFKHGFVLPAVIPGASALFFWGGSSSSTSTPTQAPPVPPPPPMGAPLGAPNNGKDTSTTKSTNNADDINPSAFFKYGFPGPVHDMGTHSEFVSVYDRQTRNPYYVVEHITADSIKKGDTNGDRKNSVFKEDESIPVKFRALLRDYFRSGYDRGHQAPAADAKFSQTAMDETFYLSNMSPQVGAGFNRDYWAHFEDFCRRLTGEYRSVRIVTGPLYLPKKCDDGKYRVTYEVIGNPPNIAVPTHFFKLVVGEKSLKRNAGSEDIAVAAFVMPNAIIPNEVPLKSFQVPVESLERSSGLEFLKLVPQKQVKELCKEVSCEIIVREFNNALPKK</sequence>
<evidence type="ECO:0000256" key="17">
    <source>
        <dbReference type="RuleBase" id="RU366055"/>
    </source>
</evidence>
<dbReference type="GO" id="GO:0006309">
    <property type="term" value="P:apoptotic DNA fragmentation"/>
    <property type="evidence" value="ECO:0007669"/>
    <property type="project" value="TreeGrafter"/>
</dbReference>
<dbReference type="EC" id="3.1.30.-" evidence="17"/>
<dbReference type="InterPro" id="IPR044925">
    <property type="entry name" value="His-Me_finger_sf"/>
</dbReference>
<keyword evidence="6 17" id="KW-0540">Nuclease</keyword>
<dbReference type="GO" id="GO:0005634">
    <property type="term" value="C:nucleus"/>
    <property type="evidence" value="ECO:0007669"/>
    <property type="project" value="UniProtKB-ARBA"/>
</dbReference>
<evidence type="ECO:0000256" key="7">
    <source>
        <dbReference type="ARBA" id="ARBA00022723"/>
    </source>
</evidence>
<evidence type="ECO:0000256" key="10">
    <source>
        <dbReference type="ARBA" id="ARBA00022801"/>
    </source>
</evidence>
<evidence type="ECO:0000256" key="16">
    <source>
        <dbReference type="PIRSR" id="PIRSR640255-2"/>
    </source>
</evidence>
<evidence type="ECO:0000256" key="4">
    <source>
        <dbReference type="ARBA" id="ARBA00010052"/>
    </source>
</evidence>
<evidence type="ECO:0000256" key="13">
    <source>
        <dbReference type="ARBA" id="ARBA00023136"/>
    </source>
</evidence>
<dbReference type="Pfam" id="PF01223">
    <property type="entry name" value="Endonuclease_NS"/>
    <property type="match status" value="1"/>
</dbReference>
<dbReference type="InterPro" id="IPR018524">
    <property type="entry name" value="DNA/RNA_endonuclease_AS"/>
</dbReference>
<dbReference type="GO" id="GO:0004521">
    <property type="term" value="F:RNA endonuclease activity"/>
    <property type="evidence" value="ECO:0007669"/>
    <property type="project" value="TreeGrafter"/>
</dbReference>
<evidence type="ECO:0000256" key="15">
    <source>
        <dbReference type="PIRSR" id="PIRSR640255-1"/>
    </source>
</evidence>
<dbReference type="SMART" id="SM00477">
    <property type="entry name" value="NUC"/>
    <property type="match status" value="1"/>
</dbReference>
<dbReference type="GO" id="GO:0003676">
    <property type="term" value="F:nucleic acid binding"/>
    <property type="evidence" value="ECO:0007669"/>
    <property type="project" value="InterPro"/>
</dbReference>
<keyword evidence="14" id="KW-0464">Manganese</keyword>
<evidence type="ECO:0000256" key="3">
    <source>
        <dbReference type="ARBA" id="ARBA00004273"/>
    </source>
</evidence>
<dbReference type="SUPFAM" id="SSF54060">
    <property type="entry name" value="His-Me finger endonucleases"/>
    <property type="match status" value="1"/>
</dbReference>